<keyword evidence="5" id="KW-1185">Reference proteome</keyword>
<reference evidence="4 5" key="1">
    <citation type="submission" date="2018-06" db="EMBL/GenBank/DDBJ databases">
        <title>Actinomadura craniellae sp. nov. isolated from marine sponge Craniella sp.</title>
        <authorList>
            <person name="Li L."/>
            <person name="Xu Q.H."/>
            <person name="Lin H.W."/>
            <person name="Lu Y.H."/>
        </authorList>
    </citation>
    <scope>NUCLEOTIDE SEQUENCE [LARGE SCALE GENOMIC DNA]</scope>
    <source>
        <strain evidence="4 5">LHW63021</strain>
    </source>
</reference>
<proteinExistence type="predicted"/>
<keyword evidence="3 4" id="KW-0413">Isomerase</keyword>
<evidence type="ECO:0000256" key="3">
    <source>
        <dbReference type="ARBA" id="ARBA00023235"/>
    </source>
</evidence>
<dbReference type="AlphaFoldDB" id="A0A365HBI4"/>
<dbReference type="GO" id="GO:0004165">
    <property type="term" value="F:delta(3)-delta(2)-enoyl-CoA isomerase activity"/>
    <property type="evidence" value="ECO:0007669"/>
    <property type="project" value="UniProtKB-ARBA"/>
</dbReference>
<comment type="caution">
    <text evidence="4">The sequence shown here is derived from an EMBL/GenBank/DDBJ whole genome shotgun (WGS) entry which is preliminary data.</text>
</comment>
<accession>A0A365HBI4</accession>
<dbReference type="PANTHER" id="PTHR43684:SF1">
    <property type="entry name" value="ENOYL-COA DELTA ISOMERASE 2"/>
    <property type="match status" value="1"/>
</dbReference>
<evidence type="ECO:0000313" key="4">
    <source>
        <dbReference type="EMBL" id="RAY16286.1"/>
    </source>
</evidence>
<dbReference type="Gene3D" id="3.90.226.10">
    <property type="entry name" value="2-enoyl-CoA Hydratase, Chain A, domain 1"/>
    <property type="match status" value="1"/>
</dbReference>
<dbReference type="CDD" id="cd06558">
    <property type="entry name" value="crotonase-like"/>
    <property type="match status" value="1"/>
</dbReference>
<dbReference type="EMBL" id="QLYX01000002">
    <property type="protein sequence ID" value="RAY16286.1"/>
    <property type="molecule type" value="Genomic_DNA"/>
</dbReference>
<dbReference type="InterPro" id="IPR029045">
    <property type="entry name" value="ClpP/crotonase-like_dom_sf"/>
</dbReference>
<gene>
    <name evidence="4" type="ORF">DPM19_05175</name>
</gene>
<evidence type="ECO:0000313" key="5">
    <source>
        <dbReference type="Proteomes" id="UP000251891"/>
    </source>
</evidence>
<dbReference type="Pfam" id="PF00378">
    <property type="entry name" value="ECH_1"/>
    <property type="match status" value="1"/>
</dbReference>
<sequence length="256" mass="26753">MSAEPRALDLADRERVRTLTFHRPERANAFNEVLYHALAGALADAAADGEVSVVVLTGAGRTFSAGTDLQEMAGYAGAHAAGESSGDMGAGFRALLGALADFPKPLLAAVNGSGVGLGLTMLGYCDLVLVAEHARLLAPFTAMGVVPEAGSSYLLPLRMGQQQAALALYTGRWITAEQAVRSGLALCACPAETLLETTHELAREIAAKPLPALLATKRLVTEAHRDQIARARAREDAAFGDLLRAPGLADGLRDRV</sequence>
<keyword evidence="2" id="KW-0576">Peroxisome</keyword>
<dbReference type="RefSeq" id="WP_111863625.1">
    <property type="nucleotide sequence ID" value="NZ_QLYX01000002.1"/>
</dbReference>
<evidence type="ECO:0000256" key="2">
    <source>
        <dbReference type="ARBA" id="ARBA00023140"/>
    </source>
</evidence>
<comment type="subcellular location">
    <subcellularLocation>
        <location evidence="1">Peroxisome</location>
    </subcellularLocation>
</comment>
<dbReference type="InterPro" id="IPR001753">
    <property type="entry name" value="Enoyl-CoA_hydra/iso"/>
</dbReference>
<dbReference type="PANTHER" id="PTHR43684">
    <property type="match status" value="1"/>
</dbReference>
<dbReference type="Proteomes" id="UP000251891">
    <property type="component" value="Unassembled WGS sequence"/>
</dbReference>
<evidence type="ECO:0000256" key="1">
    <source>
        <dbReference type="ARBA" id="ARBA00004275"/>
    </source>
</evidence>
<name>A0A365HBI4_9ACTN</name>
<dbReference type="OrthoDB" id="9797151at2"/>
<dbReference type="InterPro" id="IPR051053">
    <property type="entry name" value="ECH/Chromodomain_protein"/>
</dbReference>
<organism evidence="4 5">
    <name type="scientific">Actinomadura craniellae</name>
    <dbReference type="NCBI Taxonomy" id="2231787"/>
    <lineage>
        <taxon>Bacteria</taxon>
        <taxon>Bacillati</taxon>
        <taxon>Actinomycetota</taxon>
        <taxon>Actinomycetes</taxon>
        <taxon>Streptosporangiales</taxon>
        <taxon>Thermomonosporaceae</taxon>
        <taxon>Actinomadura</taxon>
    </lineage>
</organism>
<protein>
    <submittedName>
        <fullName evidence="4">Enoyl-CoA hydratase/isomerase family protein</fullName>
    </submittedName>
</protein>
<dbReference type="SUPFAM" id="SSF52096">
    <property type="entry name" value="ClpP/crotonase"/>
    <property type="match status" value="1"/>
</dbReference>